<reference evidence="2" key="1">
    <citation type="submission" date="2022-11" db="UniProtKB">
        <authorList>
            <consortium name="WormBaseParasite"/>
        </authorList>
    </citation>
    <scope>IDENTIFICATION</scope>
</reference>
<evidence type="ECO:0000313" key="2">
    <source>
        <dbReference type="WBParaSite" id="JU765_v2.g11203.t1"/>
    </source>
</evidence>
<dbReference type="WBParaSite" id="JU765_v2.g11203.t1">
    <property type="protein sequence ID" value="JU765_v2.g11203.t1"/>
    <property type="gene ID" value="JU765_v2.g11203"/>
</dbReference>
<organism evidence="1 2">
    <name type="scientific">Panagrolaimus sp. JU765</name>
    <dbReference type="NCBI Taxonomy" id="591449"/>
    <lineage>
        <taxon>Eukaryota</taxon>
        <taxon>Metazoa</taxon>
        <taxon>Ecdysozoa</taxon>
        <taxon>Nematoda</taxon>
        <taxon>Chromadorea</taxon>
        <taxon>Rhabditida</taxon>
        <taxon>Tylenchina</taxon>
        <taxon>Panagrolaimomorpha</taxon>
        <taxon>Panagrolaimoidea</taxon>
        <taxon>Panagrolaimidae</taxon>
        <taxon>Panagrolaimus</taxon>
    </lineage>
</organism>
<protein>
    <submittedName>
        <fullName evidence="2">Uncharacterized protein</fullName>
    </submittedName>
</protein>
<accession>A0AC34PYI1</accession>
<name>A0AC34PYI1_9BILA</name>
<evidence type="ECO:0000313" key="1">
    <source>
        <dbReference type="Proteomes" id="UP000887576"/>
    </source>
</evidence>
<sequence length="123" mass="13388">MKSAIAILFAVCFLGIVFADADADAMFKDCCRNAGFAKEELCSFEARANEDIKDAVSGLKPEDLAVFHKCYFNNKDQSECCLAGGHLPPCAEACDATKPFVISPELDKCQYEVTRKCGKAAYV</sequence>
<proteinExistence type="predicted"/>
<dbReference type="Proteomes" id="UP000887576">
    <property type="component" value="Unplaced"/>
</dbReference>